<keyword evidence="2" id="KW-1185">Reference proteome</keyword>
<accession>A0ABQ4B5K8</accession>
<evidence type="ECO:0000313" key="1">
    <source>
        <dbReference type="EMBL" id="GIE65928.1"/>
    </source>
</evidence>
<evidence type="ECO:0000313" key="2">
    <source>
        <dbReference type="Proteomes" id="UP000624709"/>
    </source>
</evidence>
<protein>
    <recommendedName>
        <fullName evidence="3">CheW-like domain-containing protein</fullName>
    </recommendedName>
</protein>
<sequence>MHSIRALLGGPAFWLVVGVVRSVPLPPLVPRLTMPDRQGQRREAGRGPLLRKPLPLPTVAELPRRDVVFGLSSMDRTGRIVDKPIMASLGWKPGLQVGFAIREGVIVIAPGAGQRLRAIDRLGHLNVPARVRQACRIDNPERVLLAAFPRRQLLLVHPAALVGHLTALLHAAMLGGGA</sequence>
<gene>
    <name evidence="1" type="ORF">Apa02nite_020360</name>
</gene>
<dbReference type="EMBL" id="BOMS01000026">
    <property type="protein sequence ID" value="GIE65928.1"/>
    <property type="molecule type" value="Genomic_DNA"/>
</dbReference>
<comment type="caution">
    <text evidence="1">The sequence shown here is derived from an EMBL/GenBank/DDBJ whole genome shotgun (WGS) entry which is preliminary data.</text>
</comment>
<dbReference type="RefSeq" id="WP_203824803.1">
    <property type="nucleotide sequence ID" value="NZ_BAAATY010000004.1"/>
</dbReference>
<reference evidence="1 2" key="1">
    <citation type="submission" date="2021-01" db="EMBL/GenBank/DDBJ databases">
        <title>Whole genome shotgun sequence of Actinoplanes palleronii NBRC 14916.</title>
        <authorList>
            <person name="Komaki H."/>
            <person name="Tamura T."/>
        </authorList>
    </citation>
    <scope>NUCLEOTIDE SEQUENCE [LARGE SCALE GENOMIC DNA]</scope>
    <source>
        <strain evidence="1 2">NBRC 14916</strain>
    </source>
</reference>
<organism evidence="1 2">
    <name type="scientific">Actinoplanes palleronii</name>
    <dbReference type="NCBI Taxonomy" id="113570"/>
    <lineage>
        <taxon>Bacteria</taxon>
        <taxon>Bacillati</taxon>
        <taxon>Actinomycetota</taxon>
        <taxon>Actinomycetes</taxon>
        <taxon>Micromonosporales</taxon>
        <taxon>Micromonosporaceae</taxon>
        <taxon>Actinoplanes</taxon>
    </lineage>
</organism>
<dbReference type="Proteomes" id="UP000624709">
    <property type="component" value="Unassembled WGS sequence"/>
</dbReference>
<name>A0ABQ4B5K8_9ACTN</name>
<evidence type="ECO:0008006" key="3">
    <source>
        <dbReference type="Google" id="ProtNLM"/>
    </source>
</evidence>
<proteinExistence type="predicted"/>